<dbReference type="Pfam" id="PF04879">
    <property type="entry name" value="Molybdop_Fe4S4"/>
    <property type="match status" value="1"/>
</dbReference>
<dbReference type="PROSITE" id="PS00198">
    <property type="entry name" value="4FE4S_FER_1"/>
    <property type="match status" value="1"/>
</dbReference>
<keyword evidence="11" id="KW-1185">Reference proteome</keyword>
<gene>
    <name evidence="10" type="ORF">SAMN04487931_101109</name>
</gene>
<dbReference type="EMBL" id="FNLL01000001">
    <property type="protein sequence ID" value="SDT84054.1"/>
    <property type="molecule type" value="Genomic_DNA"/>
</dbReference>
<dbReference type="SMART" id="SM00926">
    <property type="entry name" value="Molybdop_Fe4S4"/>
    <property type="match status" value="1"/>
</dbReference>
<keyword evidence="2" id="KW-0479">Metal-binding</keyword>
<dbReference type="PROSITE" id="PS00551">
    <property type="entry name" value="MOLYBDOPTERIN_PROK_1"/>
    <property type="match status" value="1"/>
</dbReference>
<dbReference type="GO" id="GO:0046872">
    <property type="term" value="F:metal ion binding"/>
    <property type="evidence" value="ECO:0007669"/>
    <property type="project" value="UniProtKB-KW"/>
</dbReference>
<dbReference type="InterPro" id="IPR036010">
    <property type="entry name" value="2Fe-2S_ferredoxin-like_sf"/>
</dbReference>
<dbReference type="PANTHER" id="PTHR43105:SF14">
    <property type="entry name" value="FORMATE DEHYDROGENASE H"/>
    <property type="match status" value="1"/>
</dbReference>
<evidence type="ECO:0000256" key="3">
    <source>
        <dbReference type="ARBA" id="ARBA00022737"/>
    </source>
</evidence>
<evidence type="ECO:0000313" key="11">
    <source>
        <dbReference type="Proteomes" id="UP000199608"/>
    </source>
</evidence>
<dbReference type="FunFam" id="3.30.70.20:FF:000035">
    <property type="entry name" value="Iron hydrogenase 1"/>
    <property type="match status" value="1"/>
</dbReference>
<keyword evidence="6" id="KW-0411">Iron-sulfur</keyword>
<keyword evidence="4" id="KW-0560">Oxidoreductase</keyword>
<evidence type="ECO:0000256" key="2">
    <source>
        <dbReference type="ARBA" id="ARBA00022723"/>
    </source>
</evidence>
<evidence type="ECO:0000259" key="7">
    <source>
        <dbReference type="PROSITE" id="PS51085"/>
    </source>
</evidence>
<evidence type="ECO:0000256" key="4">
    <source>
        <dbReference type="ARBA" id="ARBA00023002"/>
    </source>
</evidence>
<dbReference type="PROSITE" id="PS51669">
    <property type="entry name" value="4FE4S_MOW_BIS_MGD"/>
    <property type="match status" value="1"/>
</dbReference>
<dbReference type="CDD" id="cd00207">
    <property type="entry name" value="fer2"/>
    <property type="match status" value="1"/>
</dbReference>
<dbReference type="InterPro" id="IPR050123">
    <property type="entry name" value="Prok_molybdopt-oxidoreductase"/>
</dbReference>
<feature type="domain" description="4Fe-4S ferredoxin-type" evidence="8">
    <location>
        <begin position="206"/>
        <end position="235"/>
    </location>
</feature>
<keyword evidence="5" id="KW-0408">Iron</keyword>
<feature type="domain" description="4Fe-4S ferredoxin-type" evidence="8">
    <location>
        <begin position="163"/>
        <end position="193"/>
    </location>
</feature>
<keyword evidence="3" id="KW-0677">Repeat</keyword>
<dbReference type="AlphaFoldDB" id="A0A1H2DMU2"/>
<dbReference type="Pfam" id="PF12838">
    <property type="entry name" value="Fer4_7"/>
    <property type="match status" value="1"/>
</dbReference>
<dbReference type="InterPro" id="IPR027467">
    <property type="entry name" value="MopterinOxRdtase_cofactor_BS"/>
</dbReference>
<dbReference type="InterPro" id="IPR006963">
    <property type="entry name" value="Mopterin_OxRdtase_4Fe-4S_dom"/>
</dbReference>
<evidence type="ECO:0000259" key="9">
    <source>
        <dbReference type="PROSITE" id="PS51669"/>
    </source>
</evidence>
<reference evidence="11" key="1">
    <citation type="submission" date="2016-10" db="EMBL/GenBank/DDBJ databases">
        <authorList>
            <person name="Varghese N."/>
            <person name="Submissions S."/>
        </authorList>
    </citation>
    <scope>NUCLEOTIDE SEQUENCE [LARGE SCALE GENOMIC DNA]</scope>
    <source>
        <strain evidence="11">DSM 3384</strain>
    </source>
</reference>
<evidence type="ECO:0000256" key="5">
    <source>
        <dbReference type="ARBA" id="ARBA00023004"/>
    </source>
</evidence>
<dbReference type="Proteomes" id="UP000199608">
    <property type="component" value="Unassembled WGS sequence"/>
</dbReference>
<evidence type="ECO:0000256" key="1">
    <source>
        <dbReference type="ARBA" id="ARBA00022485"/>
    </source>
</evidence>
<accession>A0A1H2DMU2</accession>
<protein>
    <submittedName>
        <fullName evidence="10">4Fe-4S dicluster domain-containing protein</fullName>
    </submittedName>
</protein>
<proteinExistence type="predicted"/>
<dbReference type="SUPFAM" id="SSF54862">
    <property type="entry name" value="4Fe-4S ferredoxins"/>
    <property type="match status" value="1"/>
</dbReference>
<dbReference type="PANTHER" id="PTHR43105">
    <property type="entry name" value="RESPIRATORY NITRATE REDUCTASE"/>
    <property type="match status" value="1"/>
</dbReference>
<dbReference type="SUPFAM" id="SSF53706">
    <property type="entry name" value="Formate dehydrogenase/DMSO reductase, domains 1-3"/>
    <property type="match status" value="1"/>
</dbReference>
<feature type="domain" description="4Fe-4S Mo/W bis-MGD-type" evidence="9">
    <location>
        <begin position="244"/>
        <end position="301"/>
    </location>
</feature>
<organism evidence="10 11">
    <name type="scientific">Desulfobacula phenolica</name>
    <dbReference type="NCBI Taxonomy" id="90732"/>
    <lineage>
        <taxon>Bacteria</taxon>
        <taxon>Pseudomonadati</taxon>
        <taxon>Thermodesulfobacteriota</taxon>
        <taxon>Desulfobacteria</taxon>
        <taxon>Desulfobacterales</taxon>
        <taxon>Desulfobacteraceae</taxon>
        <taxon>Desulfobacula</taxon>
    </lineage>
</organism>
<dbReference type="GO" id="GO:0003954">
    <property type="term" value="F:NADH dehydrogenase activity"/>
    <property type="evidence" value="ECO:0007669"/>
    <property type="project" value="TreeGrafter"/>
</dbReference>
<evidence type="ECO:0000259" key="8">
    <source>
        <dbReference type="PROSITE" id="PS51379"/>
    </source>
</evidence>
<keyword evidence="1" id="KW-0004">4Fe-4S</keyword>
<dbReference type="SUPFAM" id="SSF54292">
    <property type="entry name" value="2Fe-2S ferredoxin-like"/>
    <property type="match status" value="1"/>
</dbReference>
<dbReference type="InterPro" id="IPR001041">
    <property type="entry name" value="2Fe-2S_ferredoxin-type"/>
</dbReference>
<dbReference type="Gene3D" id="2.20.25.90">
    <property type="entry name" value="ADC-like domains"/>
    <property type="match status" value="1"/>
</dbReference>
<dbReference type="Gene3D" id="3.40.50.740">
    <property type="match status" value="1"/>
</dbReference>
<evidence type="ECO:0000313" key="10">
    <source>
        <dbReference type="EMBL" id="SDT84054.1"/>
    </source>
</evidence>
<dbReference type="InterPro" id="IPR017900">
    <property type="entry name" value="4Fe4S_Fe_S_CS"/>
</dbReference>
<evidence type="ECO:0000256" key="6">
    <source>
        <dbReference type="ARBA" id="ARBA00023014"/>
    </source>
</evidence>
<dbReference type="Pfam" id="PF13510">
    <property type="entry name" value="Fer2_4"/>
    <property type="match status" value="1"/>
</dbReference>
<dbReference type="Gene3D" id="3.10.20.740">
    <property type="match status" value="1"/>
</dbReference>
<dbReference type="Gene3D" id="3.30.70.20">
    <property type="match status" value="1"/>
</dbReference>
<dbReference type="GO" id="GO:0016020">
    <property type="term" value="C:membrane"/>
    <property type="evidence" value="ECO:0007669"/>
    <property type="project" value="TreeGrafter"/>
</dbReference>
<dbReference type="GO" id="GO:0022904">
    <property type="term" value="P:respiratory electron transport chain"/>
    <property type="evidence" value="ECO:0007669"/>
    <property type="project" value="TreeGrafter"/>
</dbReference>
<sequence length="377" mass="42268">MEHNIITINENELTFESGETILEVAQRNQIDIPTLCHLKNTIPTTTCRICLVEIKGYPGLVESCATKAEQDMIVFTESSKVIEARRDNISKLLASGNHNCAIRDFDTTDWTSFQLDVLKSDGKDELCPVWGDCELQNLAYRYQVKTRGMPLNECKYETERANPFIIRDFSRCILCGRCVKACREIQVNNAIEFGYTGEDRKIIAKEDAVLKDSNCVFCGECLQVCPVGALIPDKSFRDGRFKDTQKVRTTCSFCGVGCQMDLFVQDNKIVKIDGADIDLPPNNASLCVKGRFGYEFVASSERLTTPLIKKNGKQVQASWDEALDLVAKKLSSIKNEFGPDSIGVLTSARITNEDNYIAHKFTRAVLKTNNIDHCARL</sequence>
<feature type="domain" description="2Fe-2S ferredoxin-type" evidence="7">
    <location>
        <begin position="4"/>
        <end position="80"/>
    </location>
</feature>
<dbReference type="Pfam" id="PF00384">
    <property type="entry name" value="Molybdopterin"/>
    <property type="match status" value="1"/>
</dbReference>
<name>A0A1H2DMU2_9BACT</name>
<dbReference type="PROSITE" id="PS51379">
    <property type="entry name" value="4FE4S_FER_2"/>
    <property type="match status" value="2"/>
</dbReference>
<dbReference type="InterPro" id="IPR017896">
    <property type="entry name" value="4Fe4S_Fe-S-bd"/>
</dbReference>
<dbReference type="GO" id="GO:0051539">
    <property type="term" value="F:4 iron, 4 sulfur cluster binding"/>
    <property type="evidence" value="ECO:0007669"/>
    <property type="project" value="UniProtKB-KW"/>
</dbReference>
<dbReference type="InterPro" id="IPR006656">
    <property type="entry name" value="Mopterin_OxRdtase"/>
</dbReference>
<dbReference type="PROSITE" id="PS51085">
    <property type="entry name" value="2FE2S_FER_2"/>
    <property type="match status" value="1"/>
</dbReference>